<sequence length="272" mass="30504">MASQASSTNSGLPPDLFDTTTVISLLATVAIVLAAYSTSKLVLSKSTSGTLRFFFIWHLADALCHFILEGSFLYHCFFSYIPTSELAPDHGLFPTPYNFLLHGGDRVYGAQSGGSNPFAQLWMVYARADKRWAGVDLGVVSLELLTVFFDGTLALYICYCIAKRDPKTSIWMIILATCEIYGGSYFNFPGQVDGTRRGGIIIWLTLRCVGFMTFCPEWLVGNLNLDGSNFMYMWVYLVFFNMLWVFIPFYAIYWAVGDISSALSERKIKKNL</sequence>
<reference evidence="9" key="1">
    <citation type="submission" date="2015-01" db="EMBL/GenBank/DDBJ databases">
        <authorList>
            <person name="Durling Mikael"/>
        </authorList>
    </citation>
    <scope>NUCLEOTIDE SEQUENCE</scope>
</reference>
<evidence type="ECO:0000256" key="5">
    <source>
        <dbReference type="ARBA" id="ARBA00023136"/>
    </source>
</evidence>
<dbReference type="GO" id="GO:0016125">
    <property type="term" value="P:sterol metabolic process"/>
    <property type="evidence" value="ECO:0007669"/>
    <property type="project" value="InterPro"/>
</dbReference>
<keyword evidence="5 6" id="KW-0472">Membrane</keyword>
<gene>
    <name evidence="9" type="ORF">BN869_000003602_1</name>
</gene>
<dbReference type="Pfam" id="PF05241">
    <property type="entry name" value="EBP"/>
    <property type="match status" value="2"/>
</dbReference>
<dbReference type="PROSITE" id="PS51751">
    <property type="entry name" value="EXPERA"/>
    <property type="match status" value="1"/>
</dbReference>
<keyword evidence="3 6" id="KW-0812">Transmembrane</keyword>
<dbReference type="InterPro" id="IPR007905">
    <property type="entry name" value="EBP"/>
</dbReference>
<evidence type="ECO:0000256" key="6">
    <source>
        <dbReference type="PROSITE-ProRule" id="PRU01087"/>
    </source>
</evidence>
<evidence type="ECO:0000256" key="2">
    <source>
        <dbReference type="ARBA" id="ARBA00008337"/>
    </source>
</evidence>
<dbReference type="GO" id="GO:0016020">
    <property type="term" value="C:membrane"/>
    <property type="evidence" value="ECO:0007669"/>
    <property type="project" value="UniProtKB-SubCell"/>
</dbReference>
<dbReference type="EMBL" id="CDPU01000008">
    <property type="protein sequence ID" value="CEO47547.1"/>
    <property type="molecule type" value="Genomic_DNA"/>
</dbReference>
<evidence type="ECO:0000256" key="7">
    <source>
        <dbReference type="SAM" id="Phobius"/>
    </source>
</evidence>
<accession>A0A0B7JW64</accession>
<dbReference type="PANTHER" id="PTHR14207:SF1">
    <property type="entry name" value="EMOPAMIL-BINDING PROTEIN-LIKE"/>
    <property type="match status" value="1"/>
</dbReference>
<feature type="transmembrane region" description="Helical" evidence="7">
    <location>
        <begin position="20"/>
        <end position="43"/>
    </location>
</feature>
<evidence type="ECO:0000256" key="3">
    <source>
        <dbReference type="ARBA" id="ARBA00022692"/>
    </source>
</evidence>
<organism evidence="9">
    <name type="scientific">Bionectria ochroleuca</name>
    <name type="common">Gliocladium roseum</name>
    <dbReference type="NCBI Taxonomy" id="29856"/>
    <lineage>
        <taxon>Eukaryota</taxon>
        <taxon>Fungi</taxon>
        <taxon>Dikarya</taxon>
        <taxon>Ascomycota</taxon>
        <taxon>Pezizomycotina</taxon>
        <taxon>Sordariomycetes</taxon>
        <taxon>Hypocreomycetidae</taxon>
        <taxon>Hypocreales</taxon>
        <taxon>Bionectriaceae</taxon>
        <taxon>Clonostachys</taxon>
    </lineage>
</organism>
<dbReference type="GO" id="GO:0005783">
    <property type="term" value="C:endoplasmic reticulum"/>
    <property type="evidence" value="ECO:0007669"/>
    <property type="project" value="TreeGrafter"/>
</dbReference>
<evidence type="ECO:0000313" key="9">
    <source>
        <dbReference type="EMBL" id="CEO47547.1"/>
    </source>
</evidence>
<feature type="transmembrane region" description="Helical" evidence="7">
    <location>
        <begin position="200"/>
        <end position="220"/>
    </location>
</feature>
<feature type="transmembrane region" description="Helical" evidence="7">
    <location>
        <begin position="169"/>
        <end position="188"/>
    </location>
</feature>
<feature type="domain" description="EXPERA" evidence="8">
    <location>
        <begin position="50"/>
        <end position="252"/>
    </location>
</feature>
<dbReference type="GO" id="GO:0047750">
    <property type="term" value="F:cholestenol delta-isomerase activity"/>
    <property type="evidence" value="ECO:0007669"/>
    <property type="project" value="InterPro"/>
</dbReference>
<dbReference type="AlphaFoldDB" id="A0A0B7JW64"/>
<name>A0A0B7JW64_BIOOC</name>
<dbReference type="InterPro" id="IPR033118">
    <property type="entry name" value="EXPERA"/>
</dbReference>
<protein>
    <recommendedName>
        <fullName evidence="8">EXPERA domain-containing protein</fullName>
    </recommendedName>
</protein>
<comment type="similarity">
    <text evidence="2">Belongs to the EBP family.</text>
</comment>
<feature type="transmembrane region" description="Helical" evidence="7">
    <location>
        <begin position="144"/>
        <end position="162"/>
    </location>
</feature>
<evidence type="ECO:0000256" key="1">
    <source>
        <dbReference type="ARBA" id="ARBA00004141"/>
    </source>
</evidence>
<feature type="transmembrane region" description="Helical" evidence="7">
    <location>
        <begin position="232"/>
        <end position="256"/>
    </location>
</feature>
<proteinExistence type="inferred from homology"/>
<evidence type="ECO:0000256" key="4">
    <source>
        <dbReference type="ARBA" id="ARBA00022989"/>
    </source>
</evidence>
<keyword evidence="4 6" id="KW-1133">Transmembrane helix</keyword>
<dbReference type="PANTHER" id="PTHR14207">
    <property type="entry name" value="STEROL ISOMERASE"/>
    <property type="match status" value="1"/>
</dbReference>
<evidence type="ECO:0000259" key="8">
    <source>
        <dbReference type="PROSITE" id="PS51751"/>
    </source>
</evidence>
<comment type="subcellular location">
    <subcellularLocation>
        <location evidence="1">Membrane</location>
        <topology evidence="1">Multi-pass membrane protein</topology>
    </subcellularLocation>
</comment>